<dbReference type="InterPro" id="IPR011009">
    <property type="entry name" value="Kinase-like_dom_sf"/>
</dbReference>
<feature type="binding site" evidence="7">
    <location>
        <position position="337"/>
    </location>
    <ligand>
        <name>ATP</name>
        <dbReference type="ChEBI" id="CHEBI:30616"/>
    </ligand>
</feature>
<dbReference type="Pfam" id="PF00023">
    <property type="entry name" value="Ank"/>
    <property type="match status" value="1"/>
</dbReference>
<evidence type="ECO:0000313" key="9">
    <source>
        <dbReference type="EMBL" id="OMJ89130.1"/>
    </source>
</evidence>
<evidence type="ECO:0000259" key="8">
    <source>
        <dbReference type="PROSITE" id="PS50011"/>
    </source>
</evidence>
<dbReference type="AlphaFoldDB" id="A0A1R2CJJ9"/>
<keyword evidence="4" id="KW-0418">Kinase</keyword>
<dbReference type="InterPro" id="IPR017441">
    <property type="entry name" value="Protein_kinase_ATP_BS"/>
</dbReference>
<dbReference type="Gene3D" id="3.30.200.20">
    <property type="entry name" value="Phosphorylase Kinase, domain 1"/>
    <property type="match status" value="1"/>
</dbReference>
<dbReference type="PROSITE" id="PS50088">
    <property type="entry name" value="ANK_REPEAT"/>
    <property type="match status" value="3"/>
</dbReference>
<accession>A0A1R2CJJ9</accession>
<dbReference type="Gene3D" id="1.10.510.10">
    <property type="entry name" value="Transferase(Phosphotransferase) domain 1"/>
    <property type="match status" value="1"/>
</dbReference>
<sequence>MDPSTITQSADVPYFPSLTPSKDIFIIKNLDTGDEIDIRDENKSSFPSQLAKLLNLETQKDDIEDFYIKKRHMNNQLLQAVKLNNLTLCQNLLNTKIYKDLISKTNAKGLDDWTVLHIASSEGYEKICEVLISKGKNTDINARTTMKRTPLHLACLHGHLQVVKVLINAGADINAIDNERNSSLHLASCNGFKDLVEWLLDHGSDFTLKNSYGRTPADIAMNFEVYFVYSQYAERKMMKVSRTGYGRTAFCQTYIHNSREDYIGKIMAKAQEEQKRHKIMQFNEEKIKSTLGNEKTQDSLDKISPYDFKGLTQLGKGSFGEVFLAEKIDSGKLFAIKVLRKDQILGNNILKYAFTERNILSLINHPYIVKLNYAFQTPEKLVFVMEYCPNGDLKQHLIQEKCFSEAKARFYISEILLALEELHQHGIIFRDLKPENVVLDHEGHAKLTDFGLSKEGMAEGQKAESFCGSISYLAPEMLRKTGHDRTVDWYLLGAVLYEMLVGTPPYYSNNNEELFNNIQKGKLIFPKNISENARNLIKMLLHRDPKKRIGSGKKDSEEIKRHKFFDGVNWVDFANKKVPPPEFRIVNKSFKEVSMQKVFGRVEDDRFDMKVDEWSFLCRG</sequence>
<proteinExistence type="predicted"/>
<dbReference type="Proteomes" id="UP000187209">
    <property type="component" value="Unassembled WGS sequence"/>
</dbReference>
<dbReference type="PROSITE" id="PS50297">
    <property type="entry name" value="ANK_REP_REGION"/>
    <property type="match status" value="2"/>
</dbReference>
<feature type="repeat" description="ANK" evidence="6">
    <location>
        <begin position="146"/>
        <end position="178"/>
    </location>
</feature>
<keyword evidence="2" id="KW-0808">Transferase</keyword>
<evidence type="ECO:0000256" key="6">
    <source>
        <dbReference type="PROSITE-ProRule" id="PRU00023"/>
    </source>
</evidence>
<evidence type="ECO:0000256" key="1">
    <source>
        <dbReference type="ARBA" id="ARBA00022527"/>
    </source>
</evidence>
<evidence type="ECO:0000256" key="4">
    <source>
        <dbReference type="ARBA" id="ARBA00022777"/>
    </source>
</evidence>
<dbReference type="CDD" id="cd05123">
    <property type="entry name" value="STKc_AGC"/>
    <property type="match status" value="1"/>
</dbReference>
<gene>
    <name evidence="9" type="ORF">SteCoe_8756</name>
</gene>
<dbReference type="FunFam" id="3.30.200.20:FF:000042">
    <property type="entry name" value="Aurora kinase A"/>
    <property type="match status" value="1"/>
</dbReference>
<evidence type="ECO:0000313" key="10">
    <source>
        <dbReference type="Proteomes" id="UP000187209"/>
    </source>
</evidence>
<dbReference type="GO" id="GO:0004674">
    <property type="term" value="F:protein serine/threonine kinase activity"/>
    <property type="evidence" value="ECO:0007669"/>
    <property type="project" value="UniProtKB-KW"/>
</dbReference>
<feature type="repeat" description="ANK" evidence="6">
    <location>
        <begin position="179"/>
        <end position="211"/>
    </location>
</feature>
<keyword evidence="1" id="KW-0723">Serine/threonine-protein kinase</keyword>
<dbReference type="SUPFAM" id="SSF48403">
    <property type="entry name" value="Ankyrin repeat"/>
    <property type="match status" value="1"/>
</dbReference>
<keyword evidence="10" id="KW-1185">Reference proteome</keyword>
<dbReference type="Pfam" id="PF12796">
    <property type="entry name" value="Ank_2"/>
    <property type="match status" value="1"/>
</dbReference>
<evidence type="ECO:0000256" key="2">
    <source>
        <dbReference type="ARBA" id="ARBA00022679"/>
    </source>
</evidence>
<dbReference type="FunFam" id="1.10.510.10:FF:000210">
    <property type="entry name" value="Non-specific serine/threonine protein kinase"/>
    <property type="match status" value="1"/>
</dbReference>
<comment type="caution">
    <text evidence="9">The sequence shown here is derived from an EMBL/GenBank/DDBJ whole genome shotgun (WGS) entry which is preliminary data.</text>
</comment>
<evidence type="ECO:0000256" key="5">
    <source>
        <dbReference type="ARBA" id="ARBA00022840"/>
    </source>
</evidence>
<dbReference type="SUPFAM" id="SSF56112">
    <property type="entry name" value="Protein kinase-like (PK-like)"/>
    <property type="match status" value="1"/>
</dbReference>
<protein>
    <recommendedName>
        <fullName evidence="8">Protein kinase domain-containing protein</fullName>
    </recommendedName>
</protein>
<dbReference type="InterPro" id="IPR036770">
    <property type="entry name" value="Ankyrin_rpt-contain_sf"/>
</dbReference>
<evidence type="ECO:0000256" key="3">
    <source>
        <dbReference type="ARBA" id="ARBA00022741"/>
    </source>
</evidence>
<keyword evidence="6" id="KW-0040">ANK repeat</keyword>
<dbReference type="InterPro" id="IPR002110">
    <property type="entry name" value="Ankyrin_rpt"/>
</dbReference>
<dbReference type="SMART" id="SM00248">
    <property type="entry name" value="ANK"/>
    <property type="match status" value="3"/>
</dbReference>
<keyword evidence="5 7" id="KW-0067">ATP-binding</keyword>
<organism evidence="9 10">
    <name type="scientific">Stentor coeruleus</name>
    <dbReference type="NCBI Taxonomy" id="5963"/>
    <lineage>
        <taxon>Eukaryota</taxon>
        <taxon>Sar</taxon>
        <taxon>Alveolata</taxon>
        <taxon>Ciliophora</taxon>
        <taxon>Postciliodesmatophora</taxon>
        <taxon>Heterotrichea</taxon>
        <taxon>Heterotrichida</taxon>
        <taxon>Stentoridae</taxon>
        <taxon>Stentor</taxon>
    </lineage>
</organism>
<dbReference type="InterPro" id="IPR045270">
    <property type="entry name" value="STKc_AGC"/>
</dbReference>
<name>A0A1R2CJJ9_9CILI</name>
<dbReference type="Gene3D" id="1.25.40.20">
    <property type="entry name" value="Ankyrin repeat-containing domain"/>
    <property type="match status" value="1"/>
</dbReference>
<dbReference type="InterPro" id="IPR000719">
    <property type="entry name" value="Prot_kinase_dom"/>
</dbReference>
<dbReference type="SMART" id="SM00220">
    <property type="entry name" value="S_TKc"/>
    <property type="match status" value="1"/>
</dbReference>
<dbReference type="EMBL" id="MPUH01000133">
    <property type="protein sequence ID" value="OMJ89130.1"/>
    <property type="molecule type" value="Genomic_DNA"/>
</dbReference>
<dbReference type="PRINTS" id="PR01415">
    <property type="entry name" value="ANKYRIN"/>
</dbReference>
<feature type="domain" description="Protein kinase" evidence="8">
    <location>
        <begin position="308"/>
        <end position="565"/>
    </location>
</feature>
<reference evidence="9 10" key="1">
    <citation type="submission" date="2016-11" db="EMBL/GenBank/DDBJ databases">
        <title>The macronuclear genome of Stentor coeruleus: a giant cell with tiny introns.</title>
        <authorList>
            <person name="Slabodnick M."/>
            <person name="Ruby J.G."/>
            <person name="Reiff S.B."/>
            <person name="Swart E.C."/>
            <person name="Gosai S."/>
            <person name="Prabakaran S."/>
            <person name="Witkowska E."/>
            <person name="Larue G.E."/>
            <person name="Fisher S."/>
            <person name="Freeman R.M."/>
            <person name="Gunawardena J."/>
            <person name="Chu W."/>
            <person name="Stover N.A."/>
            <person name="Gregory B.D."/>
            <person name="Nowacki M."/>
            <person name="Derisi J."/>
            <person name="Roy S.W."/>
            <person name="Marshall W.F."/>
            <person name="Sood P."/>
        </authorList>
    </citation>
    <scope>NUCLEOTIDE SEQUENCE [LARGE SCALE GENOMIC DNA]</scope>
    <source>
        <strain evidence="9">WM001</strain>
    </source>
</reference>
<evidence type="ECO:0000256" key="7">
    <source>
        <dbReference type="PROSITE-ProRule" id="PRU10141"/>
    </source>
</evidence>
<dbReference type="GO" id="GO:0005524">
    <property type="term" value="F:ATP binding"/>
    <property type="evidence" value="ECO:0007669"/>
    <property type="project" value="UniProtKB-UniRule"/>
</dbReference>
<feature type="repeat" description="ANK" evidence="6">
    <location>
        <begin position="111"/>
        <end position="143"/>
    </location>
</feature>
<dbReference type="PROSITE" id="PS50011">
    <property type="entry name" value="PROTEIN_KINASE_DOM"/>
    <property type="match status" value="1"/>
</dbReference>
<dbReference type="PROSITE" id="PS00107">
    <property type="entry name" value="PROTEIN_KINASE_ATP"/>
    <property type="match status" value="1"/>
</dbReference>
<dbReference type="Pfam" id="PF00069">
    <property type="entry name" value="Pkinase"/>
    <property type="match status" value="1"/>
</dbReference>
<keyword evidence="3 7" id="KW-0547">Nucleotide-binding</keyword>
<dbReference type="PANTHER" id="PTHR24351">
    <property type="entry name" value="RIBOSOMAL PROTEIN S6 KINASE"/>
    <property type="match status" value="1"/>
</dbReference>
<dbReference type="OrthoDB" id="308845at2759"/>